<dbReference type="STRING" id="706587.Desti_2227"/>
<gene>
    <name evidence="2" type="ordered locus">Desti_2227</name>
</gene>
<evidence type="ECO:0000259" key="1">
    <source>
        <dbReference type="PROSITE" id="PS50914"/>
    </source>
</evidence>
<name>I4C5S7_DESTA</name>
<organism evidence="2 3">
    <name type="scientific">Desulfomonile tiedjei (strain ATCC 49306 / DSM 6799 / DCB-1)</name>
    <dbReference type="NCBI Taxonomy" id="706587"/>
    <lineage>
        <taxon>Bacteria</taxon>
        <taxon>Pseudomonadati</taxon>
        <taxon>Thermodesulfobacteriota</taxon>
        <taxon>Desulfomonilia</taxon>
        <taxon>Desulfomonilales</taxon>
        <taxon>Desulfomonilaceae</taxon>
        <taxon>Desulfomonile</taxon>
    </lineage>
</organism>
<dbReference type="Gene3D" id="3.30.1340.30">
    <property type="match status" value="1"/>
</dbReference>
<dbReference type="Proteomes" id="UP000006055">
    <property type="component" value="Chromosome"/>
</dbReference>
<proteinExistence type="predicted"/>
<sequence length="276" mass="30780">MNIITVSRLVGSYGDDIASKVAEKMGLEFVGRTGLHELAMSCDLEYREACTLYETEHGPGFFERLFFDRPSHKSLFEALTYEQAGRGNVVMVGRGAQIVLHDLPGVFCVGVIASRVNRVQRIMQKLGIPLEEAEYYVDKYDAERITLIKTVFDKDPTDLMLYNLLINTDHYTAENAADVIVHAIGKMDKRPDGDQLVETLKNMALAKRIEALVRRKLTSAVAGNVEISAEPGGVIRISGRIREKADRARVEKIAAEYSGVTQVVNELKVTDLTFRV</sequence>
<dbReference type="eggNOG" id="COG1102">
    <property type="taxonomic scope" value="Bacteria"/>
</dbReference>
<reference evidence="3" key="1">
    <citation type="submission" date="2012-06" db="EMBL/GenBank/DDBJ databases">
        <title>Complete sequence of chromosome of Desulfomonile tiedjei DSM 6799.</title>
        <authorList>
            <person name="Lucas S."/>
            <person name="Copeland A."/>
            <person name="Lapidus A."/>
            <person name="Glavina del Rio T."/>
            <person name="Dalin E."/>
            <person name="Tice H."/>
            <person name="Bruce D."/>
            <person name="Goodwin L."/>
            <person name="Pitluck S."/>
            <person name="Peters L."/>
            <person name="Ovchinnikova G."/>
            <person name="Zeytun A."/>
            <person name="Lu M."/>
            <person name="Kyrpides N."/>
            <person name="Mavromatis K."/>
            <person name="Ivanova N."/>
            <person name="Brettin T."/>
            <person name="Detter J.C."/>
            <person name="Han C."/>
            <person name="Larimer F."/>
            <person name="Land M."/>
            <person name="Hauser L."/>
            <person name="Markowitz V."/>
            <person name="Cheng J.-F."/>
            <person name="Hugenholtz P."/>
            <person name="Woyke T."/>
            <person name="Wu D."/>
            <person name="Spring S."/>
            <person name="Schroeder M."/>
            <person name="Brambilla E."/>
            <person name="Klenk H.-P."/>
            <person name="Eisen J.A."/>
        </authorList>
    </citation>
    <scope>NUCLEOTIDE SEQUENCE [LARGE SCALE GENOMIC DNA]</scope>
    <source>
        <strain evidence="3">ATCC 49306 / DSM 6799 / DCB-1</strain>
    </source>
</reference>
<dbReference type="GO" id="GO:0016301">
    <property type="term" value="F:kinase activity"/>
    <property type="evidence" value="ECO:0007669"/>
    <property type="project" value="UniProtKB-KW"/>
</dbReference>
<dbReference type="PROSITE" id="PS50914">
    <property type="entry name" value="BON"/>
    <property type="match status" value="1"/>
</dbReference>
<dbReference type="RefSeq" id="WP_014810061.1">
    <property type="nucleotide sequence ID" value="NC_018025.1"/>
</dbReference>
<dbReference type="KEGG" id="dti:Desti_2227"/>
<keyword evidence="3" id="KW-1185">Reference proteome</keyword>
<evidence type="ECO:0000313" key="2">
    <source>
        <dbReference type="EMBL" id="AFM24918.1"/>
    </source>
</evidence>
<dbReference type="AlphaFoldDB" id="I4C5S7"/>
<dbReference type="Pfam" id="PF04972">
    <property type="entry name" value="BON"/>
    <property type="match status" value="1"/>
</dbReference>
<dbReference type="InterPro" id="IPR027417">
    <property type="entry name" value="P-loop_NTPase"/>
</dbReference>
<keyword evidence="2" id="KW-0808">Transferase</keyword>
<dbReference type="HOGENOM" id="CLU_065155_0_0_7"/>
<evidence type="ECO:0000313" key="3">
    <source>
        <dbReference type="Proteomes" id="UP000006055"/>
    </source>
</evidence>
<dbReference type="EMBL" id="CP003360">
    <property type="protein sequence ID" value="AFM24918.1"/>
    <property type="molecule type" value="Genomic_DNA"/>
</dbReference>
<dbReference type="InterPro" id="IPR007055">
    <property type="entry name" value="BON_dom"/>
</dbReference>
<feature type="domain" description="BON" evidence="1">
    <location>
        <begin position="201"/>
        <end position="271"/>
    </location>
</feature>
<dbReference type="Gene3D" id="3.40.50.300">
    <property type="entry name" value="P-loop containing nucleotide triphosphate hydrolases"/>
    <property type="match status" value="1"/>
</dbReference>
<dbReference type="Pfam" id="PF13189">
    <property type="entry name" value="Cytidylate_kin2"/>
    <property type="match status" value="1"/>
</dbReference>
<protein>
    <submittedName>
        <fullName evidence="2">Cytidylate kinase</fullName>
    </submittedName>
</protein>
<accession>I4C5S7</accession>
<keyword evidence="2" id="KW-0418">Kinase</keyword>